<evidence type="ECO:0000313" key="2">
    <source>
        <dbReference type="EMBL" id="RZS52215.1"/>
    </source>
</evidence>
<name>A0A4Q7LCU4_9BURK</name>
<gene>
    <name evidence="2" type="ORF">EV685_3406</name>
</gene>
<feature type="chain" id="PRO_5020785302" description="DUF3108 domain-containing protein" evidence="1">
    <location>
        <begin position="21"/>
        <end position="242"/>
    </location>
</feature>
<sequence>MTRTTMFRLFALLSTSFALAGLAWSQAPVAASGNAQDFSQAERLLLMSPQFAGIKPPMKIGYQFHLTSTLKDEIAFDDRVTLTLSPLAKGRCCKASGEFLTGARRLALPEVEQVEGNPVTLFFLERDIREMNRRTKGSASYFRKRLRMALYEAATVSDLQVSYRGKMVAARQIVIRPYADDPNKDRFSQLAAKQYVFVLSDAVPGTIVSIRSGVAGADGAPAVLDEELLIDGARSPAWPAPG</sequence>
<protein>
    <recommendedName>
        <fullName evidence="4">DUF3108 domain-containing protein</fullName>
    </recommendedName>
</protein>
<accession>A0A4Q7LCU4</accession>
<reference evidence="2 3" key="1">
    <citation type="submission" date="2019-02" db="EMBL/GenBank/DDBJ databases">
        <title>Genomic Encyclopedia of Type Strains, Phase IV (KMG-IV): sequencing the most valuable type-strain genomes for metagenomic binning, comparative biology and taxonomic classification.</title>
        <authorList>
            <person name="Goeker M."/>
        </authorList>
    </citation>
    <scope>NUCLEOTIDE SEQUENCE [LARGE SCALE GENOMIC DNA]</scope>
    <source>
        <strain evidence="2 3">DSM 10617</strain>
    </source>
</reference>
<organism evidence="2 3">
    <name type="scientific">Sphaerotilus mobilis</name>
    <dbReference type="NCBI Taxonomy" id="47994"/>
    <lineage>
        <taxon>Bacteria</taxon>
        <taxon>Pseudomonadati</taxon>
        <taxon>Pseudomonadota</taxon>
        <taxon>Betaproteobacteria</taxon>
        <taxon>Burkholderiales</taxon>
        <taxon>Sphaerotilaceae</taxon>
        <taxon>Sphaerotilus</taxon>
    </lineage>
</organism>
<evidence type="ECO:0000313" key="3">
    <source>
        <dbReference type="Proteomes" id="UP000293433"/>
    </source>
</evidence>
<keyword evidence="1" id="KW-0732">Signal</keyword>
<dbReference type="AlphaFoldDB" id="A0A4Q7LCU4"/>
<dbReference type="OrthoDB" id="8559287at2"/>
<dbReference type="Proteomes" id="UP000293433">
    <property type="component" value="Unassembled WGS sequence"/>
</dbReference>
<keyword evidence="3" id="KW-1185">Reference proteome</keyword>
<dbReference type="EMBL" id="SGWV01000011">
    <property type="protein sequence ID" value="RZS52215.1"/>
    <property type="molecule type" value="Genomic_DNA"/>
</dbReference>
<evidence type="ECO:0008006" key="4">
    <source>
        <dbReference type="Google" id="ProtNLM"/>
    </source>
</evidence>
<proteinExistence type="predicted"/>
<dbReference type="RefSeq" id="WP_130483209.1">
    <property type="nucleotide sequence ID" value="NZ_SGWV01000011.1"/>
</dbReference>
<feature type="signal peptide" evidence="1">
    <location>
        <begin position="1"/>
        <end position="20"/>
    </location>
</feature>
<evidence type="ECO:0000256" key="1">
    <source>
        <dbReference type="SAM" id="SignalP"/>
    </source>
</evidence>
<comment type="caution">
    <text evidence="2">The sequence shown here is derived from an EMBL/GenBank/DDBJ whole genome shotgun (WGS) entry which is preliminary data.</text>
</comment>